<dbReference type="EMBL" id="RCML01000254">
    <property type="protein sequence ID" value="KAG2983597.1"/>
    <property type="molecule type" value="Genomic_DNA"/>
</dbReference>
<evidence type="ECO:0000313" key="2">
    <source>
        <dbReference type="Proteomes" id="UP000697107"/>
    </source>
</evidence>
<dbReference type="AlphaFoldDB" id="A0A8T1G027"/>
<dbReference type="Proteomes" id="UP000697107">
    <property type="component" value="Unassembled WGS sequence"/>
</dbReference>
<sequence length="316" mass="34276">MPIVPSNGASVLYNSYAKFHNGDSEFKYTLVDGSSYLTTTDAFDAETVRCIPPNTLLFDEILPALNNATPIRSASIGDKSVECESGTYSRRHLLEVTALFVATSLTPTALDSATGAKIPCSTSRMLKEEAHMAMKATTCESCLSAPRSCIFLHDLGNPIEKLHLQDTPKLINARLGDIYGHARCCSEIKYAVLKIIDSIWTNDSLQQKFCDNSLSMSNSSDVAAGVIDNTIIVTHSMEVIGQSPMPESRKSTIYQGEKYSTPSIVAEYMDAQEACRSNVAAAMCSDSYTGVLSIYQFPCTLAGTTIPTNPRRMTAS</sequence>
<organism evidence="1 2">
    <name type="scientific">Phytophthora cactorum</name>
    <dbReference type="NCBI Taxonomy" id="29920"/>
    <lineage>
        <taxon>Eukaryota</taxon>
        <taxon>Sar</taxon>
        <taxon>Stramenopiles</taxon>
        <taxon>Oomycota</taxon>
        <taxon>Peronosporomycetes</taxon>
        <taxon>Peronosporales</taxon>
        <taxon>Peronosporaceae</taxon>
        <taxon>Phytophthora</taxon>
    </lineage>
</organism>
<reference evidence="1" key="1">
    <citation type="submission" date="2018-10" db="EMBL/GenBank/DDBJ databases">
        <title>Effector identification in a new, highly contiguous assembly of the strawberry crown rot pathogen Phytophthora cactorum.</title>
        <authorList>
            <person name="Armitage A.D."/>
            <person name="Nellist C.F."/>
            <person name="Bates H."/>
            <person name="Vickerstaff R.J."/>
            <person name="Harrison R.J."/>
        </authorList>
    </citation>
    <scope>NUCLEOTIDE SEQUENCE</scope>
    <source>
        <strain evidence="1">P415</strain>
    </source>
</reference>
<accession>A0A8T1G027</accession>
<gene>
    <name evidence="1" type="ORF">PC118_g9338</name>
</gene>
<name>A0A8T1G027_9STRA</name>
<comment type="caution">
    <text evidence="1">The sequence shown here is derived from an EMBL/GenBank/DDBJ whole genome shotgun (WGS) entry which is preliminary data.</text>
</comment>
<proteinExistence type="predicted"/>
<dbReference type="PANTHER" id="PTHR22538">
    <property type="entry name" value="CILIA- AND FLAGELLA-ASSOCIATED PROTEIN 74"/>
    <property type="match status" value="1"/>
</dbReference>
<dbReference type="PANTHER" id="PTHR22538:SF1">
    <property type="entry name" value="VWFD DOMAIN-CONTAINING PROTEIN"/>
    <property type="match status" value="1"/>
</dbReference>
<dbReference type="VEuPathDB" id="FungiDB:PC110_g4864"/>
<evidence type="ECO:0000313" key="1">
    <source>
        <dbReference type="EMBL" id="KAG2983597.1"/>
    </source>
</evidence>
<protein>
    <submittedName>
        <fullName evidence="1">Uncharacterized protein</fullName>
    </submittedName>
</protein>